<evidence type="ECO:0000313" key="2">
    <source>
        <dbReference type="EMBL" id="KAL2629990.1"/>
    </source>
</evidence>
<evidence type="ECO:0000256" key="1">
    <source>
        <dbReference type="SAM" id="MobiDB-lite"/>
    </source>
</evidence>
<feature type="compositionally biased region" description="Basic and acidic residues" evidence="1">
    <location>
        <begin position="27"/>
        <end position="43"/>
    </location>
</feature>
<keyword evidence="3" id="KW-1185">Reference proteome</keyword>
<evidence type="ECO:0000313" key="3">
    <source>
        <dbReference type="Proteomes" id="UP001605036"/>
    </source>
</evidence>
<organism evidence="2 3">
    <name type="scientific">Riccia fluitans</name>
    <dbReference type="NCBI Taxonomy" id="41844"/>
    <lineage>
        <taxon>Eukaryota</taxon>
        <taxon>Viridiplantae</taxon>
        <taxon>Streptophyta</taxon>
        <taxon>Embryophyta</taxon>
        <taxon>Marchantiophyta</taxon>
        <taxon>Marchantiopsida</taxon>
        <taxon>Marchantiidae</taxon>
        <taxon>Marchantiales</taxon>
        <taxon>Ricciaceae</taxon>
        <taxon>Riccia</taxon>
    </lineage>
</organism>
<protein>
    <submittedName>
        <fullName evidence="2">Uncharacterized protein</fullName>
    </submittedName>
</protein>
<feature type="region of interest" description="Disordered" evidence="1">
    <location>
        <begin position="62"/>
        <end position="84"/>
    </location>
</feature>
<reference evidence="2 3" key="1">
    <citation type="submission" date="2024-09" db="EMBL/GenBank/DDBJ databases">
        <title>Chromosome-scale assembly of Riccia fluitans.</title>
        <authorList>
            <person name="Paukszto L."/>
            <person name="Sawicki J."/>
            <person name="Karawczyk K."/>
            <person name="Piernik-Szablinska J."/>
            <person name="Szczecinska M."/>
            <person name="Mazdziarz M."/>
        </authorList>
    </citation>
    <scope>NUCLEOTIDE SEQUENCE [LARGE SCALE GENOMIC DNA]</scope>
    <source>
        <strain evidence="2">Rf_01</strain>
        <tissue evidence="2">Aerial parts of the thallus</tissue>
    </source>
</reference>
<feature type="region of interest" description="Disordered" evidence="1">
    <location>
        <begin position="1"/>
        <end position="43"/>
    </location>
</feature>
<feature type="compositionally biased region" description="Basic and acidic residues" evidence="1">
    <location>
        <begin position="72"/>
        <end position="84"/>
    </location>
</feature>
<name>A0ABD1YH39_9MARC</name>
<accession>A0ABD1YH39</accession>
<comment type="caution">
    <text evidence="2">The sequence shown here is derived from an EMBL/GenBank/DDBJ whole genome shotgun (WGS) entry which is preliminary data.</text>
</comment>
<dbReference type="Proteomes" id="UP001605036">
    <property type="component" value="Unassembled WGS sequence"/>
</dbReference>
<dbReference type="EMBL" id="JBHFFA010000004">
    <property type="protein sequence ID" value="KAL2629990.1"/>
    <property type="molecule type" value="Genomic_DNA"/>
</dbReference>
<gene>
    <name evidence="2" type="ORF">R1flu_014676</name>
</gene>
<proteinExistence type="predicted"/>
<dbReference type="AlphaFoldDB" id="A0ABD1YH39"/>
<sequence length="84" mass="9805">MRGRFREGTFTRYTRSIDGQKIQTSRADTDVEQPHSHTREVEASRAWQNRGMWQNLRSGAVRKSSINGRQRAINERTERGRADT</sequence>